<dbReference type="EMBL" id="SRLO01000532">
    <property type="protein sequence ID" value="TNN52934.1"/>
    <property type="molecule type" value="Genomic_DNA"/>
</dbReference>
<keyword evidence="3" id="KW-1185">Reference proteome</keyword>
<feature type="region of interest" description="Disordered" evidence="1">
    <location>
        <begin position="57"/>
        <end position="78"/>
    </location>
</feature>
<feature type="region of interest" description="Disordered" evidence="1">
    <location>
        <begin position="295"/>
        <end position="315"/>
    </location>
</feature>
<reference evidence="2 3" key="1">
    <citation type="submission" date="2019-03" db="EMBL/GenBank/DDBJ databases">
        <title>First draft genome of Liparis tanakae, snailfish: a comprehensive survey of snailfish specific genes.</title>
        <authorList>
            <person name="Kim W."/>
            <person name="Song I."/>
            <person name="Jeong J.-H."/>
            <person name="Kim D."/>
            <person name="Kim S."/>
            <person name="Ryu S."/>
            <person name="Song J.Y."/>
            <person name="Lee S.K."/>
        </authorList>
    </citation>
    <scope>NUCLEOTIDE SEQUENCE [LARGE SCALE GENOMIC DNA]</scope>
    <source>
        <tissue evidence="2">Muscle</tissue>
    </source>
</reference>
<proteinExistence type="predicted"/>
<evidence type="ECO:0000313" key="3">
    <source>
        <dbReference type="Proteomes" id="UP000314294"/>
    </source>
</evidence>
<evidence type="ECO:0000313" key="2">
    <source>
        <dbReference type="EMBL" id="TNN52934.1"/>
    </source>
</evidence>
<protein>
    <submittedName>
        <fullName evidence="2">Uncharacterized protein</fullName>
    </submittedName>
</protein>
<feature type="compositionally biased region" description="Basic residues" evidence="1">
    <location>
        <begin position="300"/>
        <end position="315"/>
    </location>
</feature>
<dbReference type="AlphaFoldDB" id="A0A4Z2GJF7"/>
<accession>A0A4Z2GJF7</accession>
<dbReference type="Proteomes" id="UP000314294">
    <property type="component" value="Unassembled WGS sequence"/>
</dbReference>
<evidence type="ECO:0000256" key="1">
    <source>
        <dbReference type="SAM" id="MobiDB-lite"/>
    </source>
</evidence>
<name>A0A4Z2GJF7_9TELE</name>
<sequence length="315" mass="33789">MSAETGEGTPGGESPTLLSATHPSEQLLTATLEYFPLAAPDSAETYRPFTFNAAEFSGGSPSRARQLPSASAAAPRGRVQRAGGAGLAISAQLPLTEECKSLELRARPVGCCDRDRSDNLHHSDHACVPSGRRGAVFLRHAVLRQEQHPPRQAAGAPRGQPTPVDPTRGSHSLFHELTAASFPMSLPVCDLERRQHIAMRCWTVGEFLCLSVQPRETNTESSTLISNGVCDLSGVSAVVSCSPEPPHASLPEQWLTVPHTIALNPKGPISFDPSLRPLEAYVSFQSSACYEEANVSGPRPRVHRSNKKKSLAKHV</sequence>
<organism evidence="2 3">
    <name type="scientific">Liparis tanakae</name>
    <name type="common">Tanaka's snailfish</name>
    <dbReference type="NCBI Taxonomy" id="230148"/>
    <lineage>
        <taxon>Eukaryota</taxon>
        <taxon>Metazoa</taxon>
        <taxon>Chordata</taxon>
        <taxon>Craniata</taxon>
        <taxon>Vertebrata</taxon>
        <taxon>Euteleostomi</taxon>
        <taxon>Actinopterygii</taxon>
        <taxon>Neopterygii</taxon>
        <taxon>Teleostei</taxon>
        <taxon>Neoteleostei</taxon>
        <taxon>Acanthomorphata</taxon>
        <taxon>Eupercaria</taxon>
        <taxon>Perciformes</taxon>
        <taxon>Cottioidei</taxon>
        <taxon>Cottales</taxon>
        <taxon>Liparidae</taxon>
        <taxon>Liparis</taxon>
    </lineage>
</organism>
<comment type="caution">
    <text evidence="2">The sequence shown here is derived from an EMBL/GenBank/DDBJ whole genome shotgun (WGS) entry which is preliminary data.</text>
</comment>
<feature type="region of interest" description="Disordered" evidence="1">
    <location>
        <begin position="147"/>
        <end position="168"/>
    </location>
</feature>
<gene>
    <name evidence="2" type="ORF">EYF80_036872</name>
</gene>